<comment type="similarity">
    <text evidence="3">Belongs to the cytochrome P450 family.</text>
</comment>
<dbReference type="Gene3D" id="1.10.630.10">
    <property type="entry name" value="Cytochrome P450"/>
    <property type="match status" value="1"/>
</dbReference>
<dbReference type="GO" id="GO:0020037">
    <property type="term" value="F:heme binding"/>
    <property type="evidence" value="ECO:0007669"/>
    <property type="project" value="InterPro"/>
</dbReference>
<reference evidence="11" key="1">
    <citation type="submission" date="2014-04" db="EMBL/GenBank/DDBJ databases">
        <title>Evolutionary Origins and Diversification of the Mycorrhizal Mutualists.</title>
        <authorList>
            <consortium name="DOE Joint Genome Institute"/>
            <consortium name="Mycorrhizal Genomics Consortium"/>
            <person name="Kohler A."/>
            <person name="Kuo A."/>
            <person name="Nagy L.G."/>
            <person name="Floudas D."/>
            <person name="Copeland A."/>
            <person name="Barry K.W."/>
            <person name="Cichocki N."/>
            <person name="Veneault-Fourrey C."/>
            <person name="LaButti K."/>
            <person name="Lindquist E.A."/>
            <person name="Lipzen A."/>
            <person name="Lundell T."/>
            <person name="Morin E."/>
            <person name="Murat C."/>
            <person name="Riley R."/>
            <person name="Ohm R."/>
            <person name="Sun H."/>
            <person name="Tunlid A."/>
            <person name="Henrissat B."/>
            <person name="Grigoriev I.V."/>
            <person name="Hibbett D.S."/>
            <person name="Martin F."/>
        </authorList>
    </citation>
    <scope>NUCLEOTIDE SEQUENCE [LARGE SCALE GENOMIC DNA]</scope>
    <source>
        <strain evidence="11">FD-334 SS-4</strain>
    </source>
</reference>
<evidence type="ECO:0000256" key="5">
    <source>
        <dbReference type="ARBA" id="ARBA00022723"/>
    </source>
</evidence>
<evidence type="ECO:0008006" key="12">
    <source>
        <dbReference type="Google" id="ProtNLM"/>
    </source>
</evidence>
<dbReference type="PANTHER" id="PTHR46300">
    <property type="entry name" value="P450, PUTATIVE (EUROFUNG)-RELATED-RELATED"/>
    <property type="match status" value="1"/>
</dbReference>
<keyword evidence="8" id="KW-0503">Monooxygenase</keyword>
<dbReference type="OMA" id="VMQEMAN"/>
<sequence length="457" mass="52096">MEWEKTYHSSILHACCLGQHFLILNSLDDAEVLLDKRADMYSDRPDIPVIDKMGWSINMTFMRHRSDRWRKHRRFAQQNFRQDAVSAYHEIQTRHAHVMLKGLLDTPECFEDHNKAFSVGVSMSIMYGNNINTSDDSYSRAAYDAAFMAFKLMLPTFTLLNFFPALSYIPAWFPMAVAQRMVRDTKRLTGMLAATPIEAVKNKLINGEADPCIVSRFLEAEDDSEEREDIISGVSFTVYTAASDTTISATSTFLYLMATHPEIQEKAQAEIDRVVGVDQLPGFEDRHSLPYIDAIYREVLRWKPPTPIGIPHRAEKDDIYKGYYIPEGTVVISNIWAMVRDEKTYPEAKIFKPERFIGANGELTNDDRVLTSGFGRRVCVGKHVASASLWIAFVSILATFNITKAKDADGRDIEVNDEYYDTGIMVHKKPFKCSILPRSRVSQTLIQQAMDVDRLQS</sequence>
<evidence type="ECO:0000256" key="9">
    <source>
        <dbReference type="PIRSR" id="PIRSR602401-1"/>
    </source>
</evidence>
<dbReference type="GO" id="GO:0016705">
    <property type="term" value="F:oxidoreductase activity, acting on paired donors, with incorporation or reduction of molecular oxygen"/>
    <property type="evidence" value="ECO:0007669"/>
    <property type="project" value="InterPro"/>
</dbReference>
<dbReference type="STRING" id="945553.A0A0D2PL23"/>
<dbReference type="Proteomes" id="UP000054270">
    <property type="component" value="Unassembled WGS sequence"/>
</dbReference>
<accession>A0A0D2PL23</accession>
<dbReference type="OrthoDB" id="2789670at2759"/>
<dbReference type="GO" id="GO:0005506">
    <property type="term" value="F:iron ion binding"/>
    <property type="evidence" value="ECO:0007669"/>
    <property type="project" value="InterPro"/>
</dbReference>
<dbReference type="InterPro" id="IPR002401">
    <property type="entry name" value="Cyt_P450_E_grp-I"/>
</dbReference>
<dbReference type="Pfam" id="PF00067">
    <property type="entry name" value="p450"/>
    <property type="match status" value="1"/>
</dbReference>
<evidence type="ECO:0000256" key="3">
    <source>
        <dbReference type="ARBA" id="ARBA00010617"/>
    </source>
</evidence>
<dbReference type="GO" id="GO:0004497">
    <property type="term" value="F:monooxygenase activity"/>
    <property type="evidence" value="ECO:0007669"/>
    <property type="project" value="UniProtKB-KW"/>
</dbReference>
<organism evidence="10 11">
    <name type="scientific">Hypholoma sublateritium (strain FD-334 SS-4)</name>
    <dbReference type="NCBI Taxonomy" id="945553"/>
    <lineage>
        <taxon>Eukaryota</taxon>
        <taxon>Fungi</taxon>
        <taxon>Dikarya</taxon>
        <taxon>Basidiomycota</taxon>
        <taxon>Agaricomycotina</taxon>
        <taxon>Agaricomycetes</taxon>
        <taxon>Agaricomycetidae</taxon>
        <taxon>Agaricales</taxon>
        <taxon>Agaricineae</taxon>
        <taxon>Strophariaceae</taxon>
        <taxon>Hypholoma</taxon>
    </lineage>
</organism>
<keyword evidence="4 9" id="KW-0349">Heme</keyword>
<evidence type="ECO:0000256" key="6">
    <source>
        <dbReference type="ARBA" id="ARBA00023002"/>
    </source>
</evidence>
<evidence type="ECO:0000256" key="7">
    <source>
        <dbReference type="ARBA" id="ARBA00023004"/>
    </source>
</evidence>
<dbReference type="InterPro" id="IPR036396">
    <property type="entry name" value="Cyt_P450_sf"/>
</dbReference>
<evidence type="ECO:0000256" key="1">
    <source>
        <dbReference type="ARBA" id="ARBA00001971"/>
    </source>
</evidence>
<keyword evidence="11" id="KW-1185">Reference proteome</keyword>
<dbReference type="AlphaFoldDB" id="A0A0D2PL23"/>
<dbReference type="PRINTS" id="PR00463">
    <property type="entry name" value="EP450I"/>
</dbReference>
<gene>
    <name evidence="10" type="ORF">HYPSUDRAFT_1090837</name>
</gene>
<dbReference type="SUPFAM" id="SSF48264">
    <property type="entry name" value="Cytochrome P450"/>
    <property type="match status" value="1"/>
</dbReference>
<feature type="binding site" description="axial binding residue" evidence="9">
    <location>
        <position position="379"/>
    </location>
    <ligand>
        <name>heme</name>
        <dbReference type="ChEBI" id="CHEBI:30413"/>
    </ligand>
    <ligandPart>
        <name>Fe</name>
        <dbReference type="ChEBI" id="CHEBI:18248"/>
    </ligandPart>
</feature>
<keyword evidence="5 9" id="KW-0479">Metal-binding</keyword>
<evidence type="ECO:0000313" key="10">
    <source>
        <dbReference type="EMBL" id="KJA20625.1"/>
    </source>
</evidence>
<comment type="pathway">
    <text evidence="2">Secondary metabolite biosynthesis.</text>
</comment>
<evidence type="ECO:0000256" key="2">
    <source>
        <dbReference type="ARBA" id="ARBA00005179"/>
    </source>
</evidence>
<comment type="cofactor">
    <cofactor evidence="1 9">
        <name>heme</name>
        <dbReference type="ChEBI" id="CHEBI:30413"/>
    </cofactor>
</comment>
<name>A0A0D2PL23_HYPSF</name>
<dbReference type="EMBL" id="KN817565">
    <property type="protein sequence ID" value="KJA20625.1"/>
    <property type="molecule type" value="Genomic_DNA"/>
</dbReference>
<dbReference type="InterPro" id="IPR050364">
    <property type="entry name" value="Cytochrome_P450_fung"/>
</dbReference>
<dbReference type="InterPro" id="IPR001128">
    <property type="entry name" value="Cyt_P450"/>
</dbReference>
<keyword evidence="6" id="KW-0560">Oxidoreductase</keyword>
<proteinExistence type="inferred from homology"/>
<evidence type="ECO:0000256" key="4">
    <source>
        <dbReference type="ARBA" id="ARBA00022617"/>
    </source>
</evidence>
<evidence type="ECO:0000313" key="11">
    <source>
        <dbReference type="Proteomes" id="UP000054270"/>
    </source>
</evidence>
<evidence type="ECO:0000256" key="8">
    <source>
        <dbReference type="ARBA" id="ARBA00023033"/>
    </source>
</evidence>
<keyword evidence="7 9" id="KW-0408">Iron</keyword>
<dbReference type="PANTHER" id="PTHR46300:SF5">
    <property type="entry name" value="CYTOCHROME P450"/>
    <property type="match status" value="1"/>
</dbReference>
<dbReference type="CDD" id="cd11065">
    <property type="entry name" value="CYP64-like"/>
    <property type="match status" value="1"/>
</dbReference>
<protein>
    <recommendedName>
        <fullName evidence="12">Cytochrome P450</fullName>
    </recommendedName>
</protein>